<evidence type="ECO:0000259" key="1">
    <source>
        <dbReference type="PROSITE" id="PS51340"/>
    </source>
</evidence>
<feature type="domain" description="MOSC" evidence="1">
    <location>
        <begin position="17"/>
        <end position="148"/>
    </location>
</feature>
<evidence type="ECO:0000313" key="2">
    <source>
        <dbReference type="EMBL" id="MXP65077.1"/>
    </source>
</evidence>
<reference evidence="2 3" key="1">
    <citation type="submission" date="2019-03" db="EMBL/GenBank/DDBJ databases">
        <title>Roseomonas sp. a novel Roseomonas species isolated from Sea whip Gorgonian.</title>
        <authorList>
            <person name="Li F."/>
            <person name="Pan X."/>
            <person name="Huang S."/>
            <person name="Li Z."/>
            <person name="Meng B."/>
        </authorList>
    </citation>
    <scope>NUCLEOTIDE SEQUENCE [LARGE SCALE GENOMIC DNA]</scope>
    <source>
        <strain evidence="2 3">M0104</strain>
    </source>
</reference>
<dbReference type="SUPFAM" id="SSF50800">
    <property type="entry name" value="PK beta-barrel domain-like"/>
    <property type="match status" value="1"/>
</dbReference>
<protein>
    <submittedName>
        <fullName evidence="2">MOSC domain-containing protein</fullName>
    </submittedName>
</protein>
<sequence length="160" mass="16806">MRPGRVCWIGLRPARREPLAPQAAVALDPETGLAGDHYSSRTRRARQVTLIGAEDLAAIASFLGRDAVAPEMLRRNIVVSGINLLALKGQRIRLGTARLEVTGECQPCSRMEEILGAGGYNAVRGHGGLTARVVAGGEVRLGDFLTRDAAEPPSATGAAG</sequence>
<dbReference type="InterPro" id="IPR052716">
    <property type="entry name" value="MOSC_domain"/>
</dbReference>
<evidence type="ECO:0000313" key="3">
    <source>
        <dbReference type="Proteomes" id="UP000460715"/>
    </source>
</evidence>
<dbReference type="GO" id="GO:0003824">
    <property type="term" value="F:catalytic activity"/>
    <property type="evidence" value="ECO:0007669"/>
    <property type="project" value="InterPro"/>
</dbReference>
<dbReference type="GO" id="GO:0030170">
    <property type="term" value="F:pyridoxal phosphate binding"/>
    <property type="evidence" value="ECO:0007669"/>
    <property type="project" value="InterPro"/>
</dbReference>
<comment type="caution">
    <text evidence="2">The sequence shown here is derived from an EMBL/GenBank/DDBJ whole genome shotgun (WGS) entry which is preliminary data.</text>
</comment>
<dbReference type="PROSITE" id="PS51340">
    <property type="entry name" value="MOSC"/>
    <property type="match status" value="1"/>
</dbReference>
<dbReference type="AlphaFoldDB" id="A0A845BIG1"/>
<dbReference type="PANTHER" id="PTHR36930:SF1">
    <property type="entry name" value="MOSC DOMAIN-CONTAINING PROTEIN"/>
    <property type="match status" value="1"/>
</dbReference>
<dbReference type="GO" id="GO:0030151">
    <property type="term" value="F:molybdenum ion binding"/>
    <property type="evidence" value="ECO:0007669"/>
    <property type="project" value="InterPro"/>
</dbReference>
<dbReference type="Pfam" id="PF03473">
    <property type="entry name" value="MOSC"/>
    <property type="match status" value="1"/>
</dbReference>
<dbReference type="Proteomes" id="UP000460715">
    <property type="component" value="Unassembled WGS sequence"/>
</dbReference>
<dbReference type="EMBL" id="SNVJ01000017">
    <property type="protein sequence ID" value="MXP65077.1"/>
    <property type="molecule type" value="Genomic_DNA"/>
</dbReference>
<dbReference type="Gene3D" id="2.40.33.20">
    <property type="entry name" value="PK beta-barrel domain-like"/>
    <property type="match status" value="1"/>
</dbReference>
<dbReference type="OrthoDB" id="1550913at2"/>
<dbReference type="PANTHER" id="PTHR36930">
    <property type="entry name" value="METAL-SULFUR CLUSTER BIOSYNTHESIS PROTEINS YUAD-RELATED"/>
    <property type="match status" value="1"/>
</dbReference>
<dbReference type="InterPro" id="IPR011037">
    <property type="entry name" value="Pyrv_Knase-like_insert_dom_sf"/>
</dbReference>
<name>A0A845BIG1_9PROT</name>
<dbReference type="InterPro" id="IPR005302">
    <property type="entry name" value="MoCF_Sase_C"/>
</dbReference>
<proteinExistence type="predicted"/>
<gene>
    <name evidence="2" type="ORF">E0493_17155</name>
</gene>
<accession>A0A845BIG1</accession>
<keyword evidence="3" id="KW-1185">Reference proteome</keyword>
<organism evidence="2 3">
    <name type="scientific">Teichococcus coralli</name>
    <dbReference type="NCBI Taxonomy" id="2545983"/>
    <lineage>
        <taxon>Bacteria</taxon>
        <taxon>Pseudomonadati</taxon>
        <taxon>Pseudomonadota</taxon>
        <taxon>Alphaproteobacteria</taxon>
        <taxon>Acetobacterales</taxon>
        <taxon>Roseomonadaceae</taxon>
        <taxon>Roseomonas</taxon>
    </lineage>
</organism>